<name>A0A2V3PM17_9BACT</name>
<comment type="caution">
    <text evidence="1">The sequence shown here is derived from an EMBL/GenBank/DDBJ whole genome shotgun (WGS) entry which is preliminary data.</text>
</comment>
<dbReference type="AlphaFoldDB" id="A0A2V3PM17"/>
<protein>
    <submittedName>
        <fullName evidence="1">Uncharacterized protein</fullName>
    </submittedName>
</protein>
<keyword evidence="2" id="KW-1185">Reference proteome</keyword>
<evidence type="ECO:0000313" key="1">
    <source>
        <dbReference type="EMBL" id="PXV62835.1"/>
    </source>
</evidence>
<dbReference type="OrthoDB" id="1240046at2"/>
<dbReference type="RefSeq" id="WP_110311244.1">
    <property type="nucleotide sequence ID" value="NZ_QICL01000017.1"/>
</dbReference>
<dbReference type="Proteomes" id="UP000247973">
    <property type="component" value="Unassembled WGS sequence"/>
</dbReference>
<reference evidence="1 2" key="1">
    <citation type="submission" date="2018-03" db="EMBL/GenBank/DDBJ databases">
        <title>Genomic Encyclopedia of Archaeal and Bacterial Type Strains, Phase II (KMG-II): from individual species to whole genera.</title>
        <authorList>
            <person name="Goeker M."/>
        </authorList>
    </citation>
    <scope>NUCLEOTIDE SEQUENCE [LARGE SCALE GENOMIC DNA]</scope>
    <source>
        <strain evidence="1 2">DSM 100214</strain>
    </source>
</reference>
<accession>A0A2V3PM17</accession>
<proteinExistence type="predicted"/>
<dbReference type="EMBL" id="QICL01000017">
    <property type="protein sequence ID" value="PXV62835.1"/>
    <property type="molecule type" value="Genomic_DNA"/>
</dbReference>
<evidence type="ECO:0000313" key="2">
    <source>
        <dbReference type="Proteomes" id="UP000247973"/>
    </source>
</evidence>
<organism evidence="1 2">
    <name type="scientific">Dysgonomonas alginatilytica</name>
    <dbReference type="NCBI Taxonomy" id="1605892"/>
    <lineage>
        <taxon>Bacteria</taxon>
        <taxon>Pseudomonadati</taxon>
        <taxon>Bacteroidota</taxon>
        <taxon>Bacteroidia</taxon>
        <taxon>Bacteroidales</taxon>
        <taxon>Dysgonomonadaceae</taxon>
        <taxon>Dysgonomonas</taxon>
    </lineage>
</organism>
<sequence length="359" mass="38835">MNKKILTLILLQVCIGLMYAQVGIGTHEISPSAMLEVKSSNKGVIFPRIALNSNTDKITIPNPSTGLTIYNTGLGDFKITGYMSWDGTMWVKLQSEDIQAPGVSGIQCTGASMTPSIFKAGVPYEGIMEIPYVGGNGASYPAGTAIASTGNTGLTATLQAGILQQGNGVLRYTLSGTPLLDSPATAYFNINVLGNTCTAGVSGSLVLEIGSFITFSGIFNTTGFAGNSQILLSSQFPDQLPVIDGLRMDLAYYDPTFYFPRIYNVSSQPQLISLQTFATEVNQNRTALNQTITTGGFIQVDIDNTVYWTTVYAEVITSNVQVQVSPGVWRWYEMKWWAMQTDAQNNYSKTIFMSVTRKA</sequence>
<gene>
    <name evidence="1" type="ORF">CLV62_11751</name>
</gene>